<dbReference type="AlphaFoldDB" id="A0A0E9NEM7"/>
<accession>A0A0E9NEM7</accession>
<dbReference type="OMA" id="GSWIVQS"/>
<reference evidence="2 3" key="1">
    <citation type="journal article" date="2011" name="J. Gen. Appl. Microbiol.">
        <title>Draft genome sequencing of the enigmatic yeast Saitoella complicata.</title>
        <authorList>
            <person name="Nishida H."/>
            <person name="Hamamoto M."/>
            <person name="Sugiyama J."/>
        </authorList>
    </citation>
    <scope>NUCLEOTIDE SEQUENCE [LARGE SCALE GENOMIC DNA]</scope>
    <source>
        <strain evidence="2 3">NRRL Y-17804</strain>
    </source>
</reference>
<feature type="compositionally biased region" description="Basic and acidic residues" evidence="1">
    <location>
        <begin position="60"/>
        <end position="85"/>
    </location>
</feature>
<name>A0A0E9NEM7_SAICN</name>
<keyword evidence="3" id="KW-1185">Reference proteome</keyword>
<feature type="region of interest" description="Disordered" evidence="1">
    <location>
        <begin position="1"/>
        <end position="87"/>
    </location>
</feature>
<sequence>MVQTRSAGKKHDADQTTLGQKIERQPKKAKVTKKKHTHEKASKGKRKAKEEEEEEEEPDKEEKEEKPSVSKHEASAGTKPKDKESSSQTLEKGLVYFFFRPKIDVETPHDADADIQRSYIVLRPIGKNEKLGDSARDAENDKTRIIEIPKKKLPATGRHDRFLTFVPKGCAGMVLKEVRERLCEDVNETKTKGTRVTPAARPEGEGVYSIVHDGSTTHFAYMLTVPSEPADVQKAFNIRSQGSFVVSVKNPETKQPPQARGLPQAEYPKEVIEKFRQRSWAPLEPEFMSYDHAQILFIGEKGDVADELDKAEMEEIEKLEEEDEKRMKHLGEEDGVFKDLKLTKDEFPEDALEGTWVQSSQGQVMDV</sequence>
<feature type="compositionally biased region" description="Basic residues" evidence="1">
    <location>
        <begin position="27"/>
        <end position="47"/>
    </location>
</feature>
<proteinExistence type="predicted"/>
<dbReference type="Proteomes" id="UP000033140">
    <property type="component" value="Unassembled WGS sequence"/>
</dbReference>
<dbReference type="PANTHER" id="PTHR34776:SF1">
    <property type="entry name" value="F17F16.3 PROTEIN"/>
    <property type="match status" value="1"/>
</dbReference>
<reference evidence="2 3" key="3">
    <citation type="journal article" date="2015" name="Genome Announc.">
        <title>Draft Genome Sequence of the Archiascomycetous Yeast Saitoella complicata.</title>
        <authorList>
            <person name="Yamauchi K."/>
            <person name="Kondo S."/>
            <person name="Hamamoto M."/>
            <person name="Takahashi Y."/>
            <person name="Ogura Y."/>
            <person name="Hayashi T."/>
            <person name="Nishida H."/>
        </authorList>
    </citation>
    <scope>NUCLEOTIDE SEQUENCE [LARGE SCALE GENOMIC DNA]</scope>
    <source>
        <strain evidence="2 3">NRRL Y-17804</strain>
    </source>
</reference>
<evidence type="ECO:0000313" key="3">
    <source>
        <dbReference type="Proteomes" id="UP000033140"/>
    </source>
</evidence>
<evidence type="ECO:0000313" key="2">
    <source>
        <dbReference type="EMBL" id="GAO48151.1"/>
    </source>
</evidence>
<dbReference type="STRING" id="698492.A0A0E9NEM7"/>
<dbReference type="EMBL" id="BACD03000013">
    <property type="protein sequence ID" value="GAO48151.1"/>
    <property type="molecule type" value="Genomic_DNA"/>
</dbReference>
<evidence type="ECO:0000256" key="1">
    <source>
        <dbReference type="SAM" id="MobiDB-lite"/>
    </source>
</evidence>
<gene>
    <name evidence="2" type="ORF">G7K_2333-t1</name>
</gene>
<organism evidence="2 3">
    <name type="scientific">Saitoella complicata (strain BCRC 22490 / CBS 7301 / JCM 7358 / NBRC 10748 / NRRL Y-17804)</name>
    <dbReference type="NCBI Taxonomy" id="698492"/>
    <lineage>
        <taxon>Eukaryota</taxon>
        <taxon>Fungi</taxon>
        <taxon>Dikarya</taxon>
        <taxon>Ascomycota</taxon>
        <taxon>Taphrinomycotina</taxon>
        <taxon>Taphrinomycotina incertae sedis</taxon>
        <taxon>Saitoella</taxon>
    </lineage>
</organism>
<protein>
    <submittedName>
        <fullName evidence="2">Uncharacterized protein</fullName>
    </submittedName>
</protein>
<comment type="caution">
    <text evidence="2">The sequence shown here is derived from an EMBL/GenBank/DDBJ whole genome shotgun (WGS) entry which is preliminary data.</text>
</comment>
<reference evidence="2 3" key="2">
    <citation type="journal article" date="2014" name="J. Gen. Appl. Microbiol.">
        <title>The early diverging ascomycetous budding yeast Saitoella complicata has three histone deacetylases belonging to the Clr6, Hos2, and Rpd3 lineages.</title>
        <authorList>
            <person name="Nishida H."/>
            <person name="Matsumoto T."/>
            <person name="Kondo S."/>
            <person name="Hamamoto M."/>
            <person name="Yoshikawa H."/>
        </authorList>
    </citation>
    <scope>NUCLEOTIDE SEQUENCE [LARGE SCALE GENOMIC DNA]</scope>
    <source>
        <strain evidence="2 3">NRRL Y-17804</strain>
    </source>
</reference>
<dbReference type="PANTHER" id="PTHR34776">
    <property type="entry name" value="F17F16.3 PROTEIN"/>
    <property type="match status" value="1"/>
</dbReference>